<feature type="compositionally biased region" description="Basic and acidic residues" evidence="1">
    <location>
        <begin position="70"/>
        <end position="86"/>
    </location>
</feature>
<evidence type="ECO:0000256" key="1">
    <source>
        <dbReference type="SAM" id="MobiDB-lite"/>
    </source>
</evidence>
<feature type="region of interest" description="Disordered" evidence="1">
    <location>
        <begin position="70"/>
        <end position="99"/>
    </location>
</feature>
<dbReference type="Proteomes" id="UP000472710">
    <property type="component" value="Unassembled WGS sequence"/>
</dbReference>
<evidence type="ECO:0000313" key="2">
    <source>
        <dbReference type="EMBL" id="GFH73002.1"/>
    </source>
</evidence>
<organism evidence="2 3">
    <name type="scientific">Streptomyces diastaticus subsp. diastaticus</name>
    <dbReference type="NCBI Taxonomy" id="68040"/>
    <lineage>
        <taxon>Bacteria</taxon>
        <taxon>Bacillati</taxon>
        <taxon>Actinomycetota</taxon>
        <taxon>Actinomycetes</taxon>
        <taxon>Kitasatosporales</taxon>
        <taxon>Streptomycetaceae</taxon>
        <taxon>Streptomyces</taxon>
        <taxon>Streptomyces diastaticus group</taxon>
    </lineage>
</organism>
<proteinExistence type="predicted"/>
<evidence type="ECO:0000313" key="3">
    <source>
        <dbReference type="Proteomes" id="UP000472710"/>
    </source>
</evidence>
<protein>
    <submittedName>
        <fullName evidence="2">Uncharacterized protein</fullName>
    </submittedName>
</protein>
<gene>
    <name evidence="2" type="ORF">Sdia_37700</name>
</gene>
<keyword evidence="3" id="KW-1185">Reference proteome</keyword>
<accession>A0ABQ1CRJ2</accession>
<reference evidence="2 3" key="1">
    <citation type="submission" date="2020-02" db="EMBL/GenBank/DDBJ databases">
        <title>Whole genome shotgun sequence of Streptomyces diastaticus subsp. diastaticus NBRC 13412.</title>
        <authorList>
            <person name="Ichikawa N."/>
            <person name="Komaki H."/>
            <person name="Tamura T."/>
        </authorList>
    </citation>
    <scope>NUCLEOTIDE SEQUENCE [LARGE SCALE GENOMIC DNA]</scope>
    <source>
        <strain evidence="2 3">NBRC 13412</strain>
    </source>
</reference>
<sequence length="110" mass="12370">MLRPPEAVARHRHPYDKTAESYEAAVALASLLMRAWQLTTEPRAASGCSWRKALPMPHVSEVEVYPAIRRDHGGGMKRPADLRPPHLDSAAFDQRPRRHTLSRGQLLVSL</sequence>
<name>A0ABQ1CRJ2_STRDI</name>
<dbReference type="EMBL" id="BLLN01000005">
    <property type="protein sequence ID" value="GFH73002.1"/>
    <property type="molecule type" value="Genomic_DNA"/>
</dbReference>
<comment type="caution">
    <text evidence="2">The sequence shown here is derived from an EMBL/GenBank/DDBJ whole genome shotgun (WGS) entry which is preliminary data.</text>
</comment>